<dbReference type="CDD" id="cd00118">
    <property type="entry name" value="LysM"/>
    <property type="match status" value="1"/>
</dbReference>
<feature type="chain" id="PRO_5017020542" evidence="1">
    <location>
        <begin position="21"/>
        <end position="481"/>
    </location>
</feature>
<dbReference type="Gene3D" id="3.10.350.10">
    <property type="entry name" value="LysM domain"/>
    <property type="match status" value="1"/>
</dbReference>
<dbReference type="Pfam" id="PF01476">
    <property type="entry name" value="LysM"/>
    <property type="match status" value="1"/>
</dbReference>
<evidence type="ECO:0000313" key="4">
    <source>
        <dbReference type="Proteomes" id="UP000255024"/>
    </source>
</evidence>
<dbReference type="EMBL" id="UGQL01000001">
    <property type="protein sequence ID" value="STZ26555.1"/>
    <property type="molecule type" value="Genomic_DNA"/>
</dbReference>
<dbReference type="InterPro" id="IPR013830">
    <property type="entry name" value="SGNH_hydro"/>
</dbReference>
<dbReference type="Pfam" id="PF13472">
    <property type="entry name" value="Lipase_GDSL_2"/>
    <property type="match status" value="1"/>
</dbReference>
<dbReference type="PANTHER" id="PTHR33734:SF22">
    <property type="entry name" value="MEMBRANE-BOUND LYTIC MUREIN TRANSGLYCOSYLASE D"/>
    <property type="match status" value="1"/>
</dbReference>
<name>A0A378RHX1_MYROD</name>
<dbReference type="AlphaFoldDB" id="A0A378RHX1"/>
<feature type="domain" description="LysM" evidence="2">
    <location>
        <begin position="203"/>
        <end position="246"/>
    </location>
</feature>
<reference evidence="3 4" key="1">
    <citation type="submission" date="2018-06" db="EMBL/GenBank/DDBJ databases">
        <authorList>
            <consortium name="Pathogen Informatics"/>
            <person name="Doyle S."/>
        </authorList>
    </citation>
    <scope>NUCLEOTIDE SEQUENCE [LARGE SCALE GENOMIC DNA]</scope>
    <source>
        <strain evidence="3 4">NCTC11179</strain>
    </source>
</reference>
<dbReference type="SUPFAM" id="SSF52266">
    <property type="entry name" value="SGNH hydrolase"/>
    <property type="match status" value="1"/>
</dbReference>
<dbReference type="SMART" id="SM00257">
    <property type="entry name" value="LysM"/>
    <property type="match status" value="1"/>
</dbReference>
<sequence>MMKWSKIVVALLLVNISVWAQEQPKDQAILDAASVQDTLNEPYKNMIYYPEQLKHFFTSLKELSEGKRKKVNIVHIGDSHIQADFFSGRVRSLIQEQFGNGGLGFTFPYQLARTNSNNFVRYSSNSDWENRRNIYPVNGAKVGLSGIALSSTAKDAVIKVDLRESKFAFTKVKLFTPNNELTYRVGITDRDVNLTNTTVAKTSSHKIKSGESLSGIAKKYNTTVAHLKQLNKLKSTNIQAGKTLVIPTKEVERPQIATSIFQPVHYSKQKTCFAFDFPNATAQFYLYSEAQNTSNDINGIVLENDQAGIVYHTIGVNGARYSDYNKYPLFFDQLEGLEADLVIISMGTNEAFDKMDGESFKTEINRFLKEVKRKNPQASILVTSPPPSYFSKGNPNTVASTLANEIIINGVDQKYAIWDMYYNLGGTLGLPYLIEEQMLAKDLVHYTIKGYEYTGTLFYEGLMKVYQNYYSTETEQTNESI</sequence>
<feature type="signal peptide" evidence="1">
    <location>
        <begin position="1"/>
        <end position="20"/>
    </location>
</feature>
<dbReference type="GO" id="GO:0008932">
    <property type="term" value="F:lytic endotransglycosylase activity"/>
    <property type="evidence" value="ECO:0007669"/>
    <property type="project" value="TreeGrafter"/>
</dbReference>
<dbReference type="InterPro" id="IPR018392">
    <property type="entry name" value="LysM"/>
</dbReference>
<dbReference type="Proteomes" id="UP000255024">
    <property type="component" value="Unassembled WGS sequence"/>
</dbReference>
<dbReference type="InterPro" id="IPR036779">
    <property type="entry name" value="LysM_dom_sf"/>
</dbReference>
<keyword evidence="4" id="KW-1185">Reference proteome</keyword>
<dbReference type="SUPFAM" id="SSF54106">
    <property type="entry name" value="LysM domain"/>
    <property type="match status" value="1"/>
</dbReference>
<gene>
    <name evidence="3" type="ORF">NCTC11179_00076</name>
</gene>
<evidence type="ECO:0000259" key="2">
    <source>
        <dbReference type="PROSITE" id="PS51782"/>
    </source>
</evidence>
<organism evidence="3 4">
    <name type="scientific">Myroides odoratus</name>
    <name type="common">Flavobacterium odoratum</name>
    <dbReference type="NCBI Taxonomy" id="256"/>
    <lineage>
        <taxon>Bacteria</taxon>
        <taxon>Pseudomonadati</taxon>
        <taxon>Bacteroidota</taxon>
        <taxon>Flavobacteriia</taxon>
        <taxon>Flavobacteriales</taxon>
        <taxon>Flavobacteriaceae</taxon>
        <taxon>Myroides</taxon>
    </lineage>
</organism>
<evidence type="ECO:0000313" key="3">
    <source>
        <dbReference type="EMBL" id="STZ26555.1"/>
    </source>
</evidence>
<evidence type="ECO:0000256" key="1">
    <source>
        <dbReference type="SAM" id="SignalP"/>
    </source>
</evidence>
<dbReference type="PANTHER" id="PTHR33734">
    <property type="entry name" value="LYSM DOMAIN-CONTAINING GPI-ANCHORED PROTEIN 2"/>
    <property type="match status" value="1"/>
</dbReference>
<dbReference type="RefSeq" id="WP_115089682.1">
    <property type="nucleotide sequence ID" value="NZ_CP068107.1"/>
</dbReference>
<protein>
    <submittedName>
        <fullName evidence="3">Membrane-bound lytic murein transglycosylase D</fullName>
    </submittedName>
</protein>
<keyword evidence="1" id="KW-0732">Signal</keyword>
<proteinExistence type="predicted"/>
<dbReference type="Gene3D" id="3.40.50.1110">
    <property type="entry name" value="SGNH hydrolase"/>
    <property type="match status" value="2"/>
</dbReference>
<dbReference type="GO" id="GO:0016788">
    <property type="term" value="F:hydrolase activity, acting on ester bonds"/>
    <property type="evidence" value="ECO:0007669"/>
    <property type="project" value="UniProtKB-ARBA"/>
</dbReference>
<accession>A0A378RHX1</accession>
<dbReference type="InterPro" id="IPR036514">
    <property type="entry name" value="SGNH_hydro_sf"/>
</dbReference>
<dbReference type="PROSITE" id="PS51782">
    <property type="entry name" value="LYSM"/>
    <property type="match status" value="1"/>
</dbReference>